<feature type="coiled-coil region" evidence="1">
    <location>
        <begin position="5"/>
        <end position="74"/>
    </location>
</feature>
<keyword evidence="3" id="KW-1185">Reference proteome</keyword>
<proteinExistence type="predicted"/>
<accession>A0A433QP48</accession>
<sequence>MTRKLEQLQAHNATLENDVNQLVDRNQRLKERDMRLTEYNQELEIKNGSLVAQLANLRKYIKELESDAQREEDRLLARNLMKQLC</sequence>
<keyword evidence="1" id="KW-0175">Coiled coil</keyword>
<evidence type="ECO:0000313" key="3">
    <source>
        <dbReference type="Proteomes" id="UP000274822"/>
    </source>
</evidence>
<dbReference type="EMBL" id="RBNJ01002821">
    <property type="protein sequence ID" value="RUS31561.1"/>
    <property type="molecule type" value="Genomic_DNA"/>
</dbReference>
<dbReference type="AlphaFoldDB" id="A0A433QP48"/>
<dbReference type="Proteomes" id="UP000274822">
    <property type="component" value="Unassembled WGS sequence"/>
</dbReference>
<comment type="caution">
    <text evidence="2">The sequence shown here is derived from an EMBL/GenBank/DDBJ whole genome shotgun (WGS) entry which is preliminary data.</text>
</comment>
<protein>
    <submittedName>
        <fullName evidence="2">Uncharacterized protein</fullName>
    </submittedName>
</protein>
<reference evidence="2 3" key="1">
    <citation type="journal article" date="2018" name="New Phytol.">
        <title>Phylogenomics of Endogonaceae and evolution of mycorrhizas within Mucoromycota.</title>
        <authorList>
            <person name="Chang Y."/>
            <person name="Desiro A."/>
            <person name="Na H."/>
            <person name="Sandor L."/>
            <person name="Lipzen A."/>
            <person name="Clum A."/>
            <person name="Barry K."/>
            <person name="Grigoriev I.V."/>
            <person name="Martin F.M."/>
            <person name="Stajich J.E."/>
            <person name="Smith M.E."/>
            <person name="Bonito G."/>
            <person name="Spatafora J.W."/>
        </authorList>
    </citation>
    <scope>NUCLEOTIDE SEQUENCE [LARGE SCALE GENOMIC DNA]</scope>
    <source>
        <strain evidence="2 3">AD002</strain>
    </source>
</reference>
<organism evidence="2 3">
    <name type="scientific">Jimgerdemannia flammicorona</name>
    <dbReference type="NCBI Taxonomy" id="994334"/>
    <lineage>
        <taxon>Eukaryota</taxon>
        <taxon>Fungi</taxon>
        <taxon>Fungi incertae sedis</taxon>
        <taxon>Mucoromycota</taxon>
        <taxon>Mucoromycotina</taxon>
        <taxon>Endogonomycetes</taxon>
        <taxon>Endogonales</taxon>
        <taxon>Endogonaceae</taxon>
        <taxon>Jimgerdemannia</taxon>
    </lineage>
</organism>
<evidence type="ECO:0000313" key="2">
    <source>
        <dbReference type="EMBL" id="RUS31561.1"/>
    </source>
</evidence>
<name>A0A433QP48_9FUNG</name>
<gene>
    <name evidence="2" type="ORF">BC938DRAFT_477559</name>
</gene>
<evidence type="ECO:0000256" key="1">
    <source>
        <dbReference type="SAM" id="Coils"/>
    </source>
</evidence>